<comment type="caution">
    <text evidence="8">The sequence shown here is derived from an EMBL/GenBank/DDBJ whole genome shotgun (WGS) entry which is preliminary data.</text>
</comment>
<evidence type="ECO:0000256" key="4">
    <source>
        <dbReference type="ARBA" id="ARBA00023125"/>
    </source>
</evidence>
<dbReference type="GO" id="GO:0004803">
    <property type="term" value="F:transposase activity"/>
    <property type="evidence" value="ECO:0007669"/>
    <property type="project" value="InterPro"/>
</dbReference>
<proteinExistence type="inferred from homology"/>
<evidence type="ECO:0000256" key="6">
    <source>
        <dbReference type="SAM" id="MobiDB-lite"/>
    </source>
</evidence>
<evidence type="ECO:0000256" key="3">
    <source>
        <dbReference type="ARBA" id="ARBA00022578"/>
    </source>
</evidence>
<protein>
    <submittedName>
        <fullName evidence="8">Transposase</fullName>
    </submittedName>
</protein>
<dbReference type="GO" id="GO:0003677">
    <property type="term" value="F:DNA binding"/>
    <property type="evidence" value="ECO:0007669"/>
    <property type="project" value="UniProtKB-KW"/>
</dbReference>
<evidence type="ECO:0000256" key="5">
    <source>
        <dbReference type="ARBA" id="ARBA00023172"/>
    </source>
</evidence>
<accession>A0A095YDW9</accession>
<evidence type="ECO:0000313" key="8">
    <source>
        <dbReference type="EMBL" id="KGF20276.1"/>
    </source>
</evidence>
<dbReference type="EMBL" id="JRNH01000009">
    <property type="protein sequence ID" value="KGF21032.1"/>
    <property type="molecule type" value="Genomic_DNA"/>
</dbReference>
<dbReference type="Pfam" id="PF00872">
    <property type="entry name" value="Transposase_mut"/>
    <property type="match status" value="1"/>
</dbReference>
<dbReference type="EMBL" id="JRNH01000019">
    <property type="protein sequence ID" value="KGF20218.1"/>
    <property type="molecule type" value="Genomic_DNA"/>
</dbReference>
<organism evidence="8 10">
    <name type="scientific">Pseudoglutamicibacter albus DNF00011</name>
    <dbReference type="NCBI Taxonomy" id="1401063"/>
    <lineage>
        <taxon>Bacteria</taxon>
        <taxon>Bacillati</taxon>
        <taxon>Actinomycetota</taxon>
        <taxon>Actinomycetes</taxon>
        <taxon>Micrococcales</taxon>
        <taxon>Micrococcaceae</taxon>
        <taxon>Pseudoglutamicibacter</taxon>
    </lineage>
</organism>
<comment type="function">
    <text evidence="1">Required for the transposition of the insertion element.</text>
</comment>
<keyword evidence="5" id="KW-0233">DNA recombination</keyword>
<name>A0A095YDW9_9MICC</name>
<dbReference type="Proteomes" id="UP000053528">
    <property type="component" value="Unassembled WGS sequence"/>
</dbReference>
<evidence type="ECO:0000256" key="1">
    <source>
        <dbReference type="ARBA" id="ARBA00002190"/>
    </source>
</evidence>
<dbReference type="InterPro" id="IPR001207">
    <property type="entry name" value="Transposase_mutator"/>
</dbReference>
<feature type="region of interest" description="Disordered" evidence="6">
    <location>
        <begin position="1"/>
        <end position="21"/>
    </location>
</feature>
<evidence type="ECO:0000313" key="7">
    <source>
        <dbReference type="EMBL" id="KGF20218.1"/>
    </source>
</evidence>
<evidence type="ECO:0000313" key="10">
    <source>
        <dbReference type="Proteomes" id="UP000053528"/>
    </source>
</evidence>
<gene>
    <name evidence="9" type="ORF">HMPREF2128_03270</name>
    <name evidence="8" type="ORF">HMPREF2128_06070</name>
    <name evidence="7" type="ORF">HMPREF2128_06215</name>
</gene>
<dbReference type="GO" id="GO:0006313">
    <property type="term" value="P:DNA transposition"/>
    <property type="evidence" value="ECO:0007669"/>
    <property type="project" value="InterPro"/>
</dbReference>
<comment type="similarity">
    <text evidence="2">Belongs to the transposase mutator family.</text>
</comment>
<keyword evidence="4" id="KW-0238">DNA-binding</keyword>
<evidence type="ECO:0000313" key="9">
    <source>
        <dbReference type="EMBL" id="KGF21032.1"/>
    </source>
</evidence>
<dbReference type="NCBIfam" id="NF033544">
    <property type="entry name" value="transpos_IS1249"/>
    <property type="match status" value="1"/>
</dbReference>
<evidence type="ECO:0000256" key="2">
    <source>
        <dbReference type="ARBA" id="ARBA00010961"/>
    </source>
</evidence>
<dbReference type="EMBL" id="JRNH01000018">
    <property type="protein sequence ID" value="KGF20276.1"/>
    <property type="molecule type" value="Genomic_DNA"/>
</dbReference>
<keyword evidence="3" id="KW-0815">Transposition</keyword>
<sequence>MPKNRPRCHCGGDMKRNGTTTQGRTRWRCKLCGASTTKTRTDITKAAVFKQFIAHCTSTRSLKDTAQQAGVSPSTLKRRFSWCWLVEVPDPMIKHAGTIYDQIFIDGTYTGAGCLIVAATFDHVLAWHWCKRETSLDYQRLLQRIPAPVIAVIDGGQGAASAIKKCWPATVIQRCLVHAQRVVRRYTTSHPRTDAGKAIYQLARNLTRITTLDEAATWARQLHEYGTFYRGWLNQKTFTTDPITQQRHWAWTHPNTRKAYNSLLHLWRNNLLFTYLNPPTELQHRHRIKSTTNSLEGAINAELKLLTRTHRGRAGEHQRKMLEWWLYQKTELPDDPTEIARQSNWGQNQLAKVPALTHNKNQADHQTGRPALYDNAIDTTYTHSIGIQKGHT</sequence>
<dbReference type="AlphaFoldDB" id="A0A095YDW9"/>
<dbReference type="RefSeq" id="WP_035754950.1">
    <property type="nucleotide sequence ID" value="NZ_JRNH01000009.1"/>
</dbReference>
<reference evidence="8 10" key="1">
    <citation type="submission" date="2014-07" db="EMBL/GenBank/DDBJ databases">
        <authorList>
            <person name="McCorrison J."/>
            <person name="Sanka R."/>
            <person name="Torralba M."/>
            <person name="Gillis M."/>
            <person name="Haft D.H."/>
            <person name="Methe B."/>
            <person name="Sutton G."/>
            <person name="Nelson K.E."/>
        </authorList>
    </citation>
    <scope>NUCLEOTIDE SEQUENCE [LARGE SCALE GENOMIC DNA]</scope>
    <source>
        <strain evidence="8 10">DNF00011</strain>
    </source>
</reference>
<dbReference type="InterPro" id="IPR048004">
    <property type="entry name" value="IS1249_transpos"/>
</dbReference>